<evidence type="ECO:0000313" key="11">
    <source>
        <dbReference type="Proteomes" id="UP001241472"/>
    </source>
</evidence>
<comment type="caution">
    <text evidence="10">The sequence shown here is derived from an EMBL/GenBank/DDBJ whole genome shotgun (WGS) entry which is preliminary data.</text>
</comment>
<evidence type="ECO:0000256" key="2">
    <source>
        <dbReference type="ARBA" id="ARBA00009477"/>
    </source>
</evidence>
<keyword evidence="7" id="KW-0175">Coiled coil</keyword>
<evidence type="ECO:0000256" key="5">
    <source>
        <dbReference type="ARBA" id="ARBA00022989"/>
    </source>
</evidence>
<name>A0ABT9PR20_9HYPH</name>
<dbReference type="Pfam" id="PF26002">
    <property type="entry name" value="Beta-barrel_AprE"/>
    <property type="match status" value="1"/>
</dbReference>
<evidence type="ECO:0000313" key="10">
    <source>
        <dbReference type="EMBL" id="MDP9836909.1"/>
    </source>
</evidence>
<dbReference type="PROSITE" id="PS00543">
    <property type="entry name" value="HLYD_FAMILY"/>
    <property type="match status" value="1"/>
</dbReference>
<dbReference type="EMBL" id="JAUSRF010000004">
    <property type="protein sequence ID" value="MDP9836909.1"/>
    <property type="molecule type" value="Genomic_DNA"/>
</dbReference>
<evidence type="ECO:0000256" key="7">
    <source>
        <dbReference type="SAM" id="Coils"/>
    </source>
</evidence>
<dbReference type="InterPro" id="IPR050739">
    <property type="entry name" value="MFP"/>
</dbReference>
<comment type="similarity">
    <text evidence="2">Belongs to the membrane fusion protein (MFP) (TC 8.A.1) family.</text>
</comment>
<dbReference type="PANTHER" id="PTHR30386">
    <property type="entry name" value="MEMBRANE FUSION SUBUNIT OF EMRAB-TOLC MULTIDRUG EFFLUX PUMP"/>
    <property type="match status" value="1"/>
</dbReference>
<gene>
    <name evidence="10" type="ORF">J2T09_001654</name>
</gene>
<feature type="transmembrane region" description="Helical" evidence="8">
    <location>
        <begin position="38"/>
        <end position="57"/>
    </location>
</feature>
<comment type="subcellular location">
    <subcellularLocation>
        <location evidence="1">Membrane</location>
        <topology evidence="1">Single-pass membrane protein</topology>
    </subcellularLocation>
</comment>
<organism evidence="10 11">
    <name type="scientific">Neorhizobium huautlense</name>
    <dbReference type="NCBI Taxonomy" id="67774"/>
    <lineage>
        <taxon>Bacteria</taxon>
        <taxon>Pseudomonadati</taxon>
        <taxon>Pseudomonadota</taxon>
        <taxon>Alphaproteobacteria</taxon>
        <taxon>Hyphomicrobiales</taxon>
        <taxon>Rhizobiaceae</taxon>
        <taxon>Rhizobium/Agrobacterium group</taxon>
        <taxon>Neorhizobium</taxon>
    </lineage>
</organism>
<evidence type="ECO:0000256" key="8">
    <source>
        <dbReference type="SAM" id="Phobius"/>
    </source>
</evidence>
<keyword evidence="6 8" id="KW-0472">Membrane</keyword>
<keyword evidence="3" id="KW-0813">Transport</keyword>
<dbReference type="InterPro" id="IPR058982">
    <property type="entry name" value="Beta-barrel_AprE"/>
</dbReference>
<proteinExistence type="inferred from homology"/>
<keyword evidence="11" id="KW-1185">Reference proteome</keyword>
<dbReference type="Proteomes" id="UP001241472">
    <property type="component" value="Unassembled WGS sequence"/>
</dbReference>
<dbReference type="Gene3D" id="2.40.30.170">
    <property type="match status" value="1"/>
</dbReference>
<sequence length="407" mass="45162">MKHEKRDGVTIHRNFGEEERSWIYGEADDAQIVRSTRIIVLAFLLVAAGCVWAWFALLDEVSSGTGRVVPTTREQVIQSLQGGILADLQVRQDMVVWPGQILARLDPTVTEAEVGESAAKYRAALASSARLRAEVNQTELTFPAELDEFPELIRAETDLYNARRDSLEQTEKWIAESLVLLNDELSINTGLISMGAASNVEVLRLKREVVELELKKVDTRAKYIVQAREELAKASAEVEALSSIIRGQKDALTRLTLRSPVRGIVKDIEVSTIGGVVPPNGKLMAIVPLDDKLLIEARIAPRDIAFIHPDQNASVKITAYDYAVYGDLKGKVTTISPDTMRDEADPEIYYYRVFIETEADALINATGKRFPIVPGMVATVDIHTGAKTVFDYLVKPFNKASEALRER</sequence>
<keyword evidence="4 8" id="KW-0812">Transmembrane</keyword>
<evidence type="ECO:0000256" key="3">
    <source>
        <dbReference type="ARBA" id="ARBA00022448"/>
    </source>
</evidence>
<feature type="coiled-coil region" evidence="7">
    <location>
        <begin position="202"/>
        <end position="244"/>
    </location>
</feature>
<feature type="domain" description="AprE-like beta-barrel" evidence="9">
    <location>
        <begin position="293"/>
        <end position="385"/>
    </location>
</feature>
<reference evidence="10 11" key="1">
    <citation type="submission" date="2023-07" db="EMBL/GenBank/DDBJ databases">
        <title>Sorghum-associated microbial communities from plants grown in Nebraska, USA.</title>
        <authorList>
            <person name="Schachtman D."/>
        </authorList>
    </citation>
    <scope>NUCLEOTIDE SEQUENCE [LARGE SCALE GENOMIC DNA]</scope>
    <source>
        <strain evidence="10 11">DS1307</strain>
    </source>
</reference>
<protein>
    <submittedName>
        <fullName evidence="10">Adhesin transport system membrane fusion protein</fullName>
    </submittedName>
</protein>
<dbReference type="RefSeq" id="WP_306833102.1">
    <property type="nucleotide sequence ID" value="NZ_JAUSRF010000004.1"/>
</dbReference>
<dbReference type="InterPro" id="IPR006144">
    <property type="entry name" value="Secretion_HlyD_CS"/>
</dbReference>
<dbReference type="PRINTS" id="PR01490">
    <property type="entry name" value="RTXTOXIND"/>
</dbReference>
<accession>A0ABT9PR20</accession>
<keyword evidence="5 8" id="KW-1133">Transmembrane helix</keyword>
<evidence type="ECO:0000256" key="6">
    <source>
        <dbReference type="ARBA" id="ARBA00023136"/>
    </source>
</evidence>
<dbReference type="PANTHER" id="PTHR30386:SF26">
    <property type="entry name" value="TRANSPORT PROTEIN COMB"/>
    <property type="match status" value="1"/>
</dbReference>
<evidence type="ECO:0000256" key="4">
    <source>
        <dbReference type="ARBA" id="ARBA00022692"/>
    </source>
</evidence>
<evidence type="ECO:0000259" key="9">
    <source>
        <dbReference type="Pfam" id="PF26002"/>
    </source>
</evidence>
<evidence type="ECO:0000256" key="1">
    <source>
        <dbReference type="ARBA" id="ARBA00004167"/>
    </source>
</evidence>